<keyword evidence="3" id="KW-1185">Reference proteome</keyword>
<evidence type="ECO:0000313" key="2">
    <source>
        <dbReference type="EMBL" id="KAF6160478.1"/>
    </source>
</evidence>
<dbReference type="Proteomes" id="UP000541444">
    <property type="component" value="Unassembled WGS sequence"/>
</dbReference>
<proteinExistence type="predicted"/>
<dbReference type="AlphaFoldDB" id="A0A7J7N0L4"/>
<keyword evidence="1" id="KW-1133">Transmembrane helix</keyword>
<comment type="caution">
    <text evidence="2">The sequence shown here is derived from an EMBL/GenBank/DDBJ whole genome shotgun (WGS) entry which is preliminary data.</text>
</comment>
<reference evidence="2 3" key="1">
    <citation type="journal article" date="2020" name="IScience">
        <title>Genome Sequencing of the Endangered Kingdonia uniflora (Circaeasteraceae, Ranunculales) Reveals Potential Mechanisms of Evolutionary Specialization.</title>
        <authorList>
            <person name="Sun Y."/>
            <person name="Deng T."/>
            <person name="Zhang A."/>
            <person name="Moore M.J."/>
            <person name="Landis J.B."/>
            <person name="Lin N."/>
            <person name="Zhang H."/>
            <person name="Zhang X."/>
            <person name="Huang J."/>
            <person name="Zhang X."/>
            <person name="Sun H."/>
            <person name="Wang H."/>
        </authorList>
    </citation>
    <scope>NUCLEOTIDE SEQUENCE [LARGE SCALE GENOMIC DNA]</scope>
    <source>
        <strain evidence="2">TB1705</strain>
        <tissue evidence="2">Leaf</tissue>
    </source>
</reference>
<dbReference type="EMBL" id="JACGCM010001165">
    <property type="protein sequence ID" value="KAF6160478.1"/>
    <property type="molecule type" value="Genomic_DNA"/>
</dbReference>
<evidence type="ECO:0000256" key="1">
    <source>
        <dbReference type="SAM" id="Phobius"/>
    </source>
</evidence>
<protein>
    <submittedName>
        <fullName evidence="2">Uncharacterized protein</fullName>
    </submittedName>
</protein>
<keyword evidence="1" id="KW-0812">Transmembrane</keyword>
<sequence length="152" mass="16595">MIVEAASVPTHTLLQRLDQACFSPIRIPCNSRTDTGTPLQLLGAAPKGFLDCSLTMAPNPPIVPGVPVHELPVSVIVYQLNIVTSFTMPPKNKKAQQEVTGDPSQDTPKRVYGLGYAGIKEKLPDAVSRILVFYSLVCYFGLSCFLRVYKLC</sequence>
<gene>
    <name evidence="2" type="ORF">GIB67_019247</name>
</gene>
<feature type="transmembrane region" description="Helical" evidence="1">
    <location>
        <begin position="130"/>
        <end position="149"/>
    </location>
</feature>
<organism evidence="2 3">
    <name type="scientific">Kingdonia uniflora</name>
    <dbReference type="NCBI Taxonomy" id="39325"/>
    <lineage>
        <taxon>Eukaryota</taxon>
        <taxon>Viridiplantae</taxon>
        <taxon>Streptophyta</taxon>
        <taxon>Embryophyta</taxon>
        <taxon>Tracheophyta</taxon>
        <taxon>Spermatophyta</taxon>
        <taxon>Magnoliopsida</taxon>
        <taxon>Ranunculales</taxon>
        <taxon>Circaeasteraceae</taxon>
        <taxon>Kingdonia</taxon>
    </lineage>
</organism>
<keyword evidence="1" id="KW-0472">Membrane</keyword>
<evidence type="ECO:0000313" key="3">
    <source>
        <dbReference type="Proteomes" id="UP000541444"/>
    </source>
</evidence>
<name>A0A7J7N0L4_9MAGN</name>
<accession>A0A7J7N0L4</accession>